<dbReference type="InterPro" id="IPR002104">
    <property type="entry name" value="Integrase_catalytic"/>
</dbReference>
<dbReference type="InterPro" id="IPR044068">
    <property type="entry name" value="CB"/>
</dbReference>
<dbReference type="Gene3D" id="3.30.160.390">
    <property type="entry name" value="Integrase, DNA-binding domain"/>
    <property type="match status" value="1"/>
</dbReference>
<dbReference type="Pfam" id="PF22022">
    <property type="entry name" value="Phage_int_M"/>
    <property type="match status" value="1"/>
</dbReference>
<comment type="similarity">
    <text evidence="1">Belongs to the 'phage' integrase family.</text>
</comment>
<proteinExistence type="inferred from homology"/>
<dbReference type="Gene3D" id="1.10.150.130">
    <property type="match status" value="1"/>
</dbReference>
<evidence type="ECO:0000256" key="1">
    <source>
        <dbReference type="ARBA" id="ARBA00008857"/>
    </source>
</evidence>
<dbReference type="InterPro" id="IPR025166">
    <property type="entry name" value="Integrase_DNA_bind_dom"/>
</dbReference>
<sequence>MLTDAQARQAKAKDKDYKLSDSGGLYLFVSKTGHKTWRLKYRYLGKEKRLMIGTYPEIRLSDARSRRDSAKLALKQGRDPQIDVKKQRLANEELASSTFEKYARDWWKVQKPRWRPVHAEDVLNSMERDLFPKIGELPIHELNEPVLLGVLEKVEERGAIETAHRLRQRIERVIRYAKAKGVPIFGNPATDIKEAMSAVPKRKKWPALTKVDDVRALVRKIDTSTSYPITRLASRFLALVTQRPGMVHRMKWDHLRDVDWSKGPDASPKAHWYIDSEEMKLEFDRRGDEEFDHDVPLSPQALEVLFEVRKLSGLGPYVFPNCWNSHAPMSENALNSLYRRQGFKGKHVPHGWRTSFSTIMNEKLERGLMMEKRFMIDRLVIDIMLAHLPTGMSAEEFAYNRARFAERRRELACEWADHIMVGAVPLGELVSGRRRRAD</sequence>
<accession>A0ABS7JK30</accession>
<evidence type="ECO:0000256" key="3">
    <source>
        <dbReference type="ARBA" id="ARBA00023125"/>
    </source>
</evidence>
<reference evidence="7 8" key="1">
    <citation type="submission" date="2021-08" db="EMBL/GenBank/DDBJ databases">
        <title>Comparative Genomics Analysis of the Genus Qipengyuania Reveals Extensive Genetic Diversity and Metabolic Versatility, Including the Description of Fifteen Novel Species.</title>
        <authorList>
            <person name="Liu Y."/>
        </authorList>
    </citation>
    <scope>NUCLEOTIDE SEQUENCE [LARGE SCALE GENOMIC DNA]</scope>
    <source>
        <strain evidence="7 8">GH25</strain>
    </source>
</reference>
<feature type="domain" description="Tyr recombinase" evidence="5">
    <location>
        <begin position="203"/>
        <end position="412"/>
    </location>
</feature>
<dbReference type="GO" id="GO:0003677">
    <property type="term" value="F:DNA binding"/>
    <property type="evidence" value="ECO:0007669"/>
    <property type="project" value="UniProtKB-KW"/>
</dbReference>
<dbReference type="Proteomes" id="UP000776651">
    <property type="component" value="Unassembled WGS sequence"/>
</dbReference>
<name>A0ABS7JK30_9SPHN</name>
<evidence type="ECO:0000256" key="2">
    <source>
        <dbReference type="ARBA" id="ARBA00022908"/>
    </source>
</evidence>
<comment type="caution">
    <text evidence="7">The sequence shown here is derived from an EMBL/GenBank/DDBJ whole genome shotgun (WGS) entry which is preliminary data.</text>
</comment>
<gene>
    <name evidence="7" type="ORF">K3177_14685</name>
</gene>
<feature type="domain" description="Core-binding (CB)" evidence="6">
    <location>
        <begin position="97"/>
        <end position="178"/>
    </location>
</feature>
<keyword evidence="8" id="KW-1185">Reference proteome</keyword>
<protein>
    <submittedName>
        <fullName evidence="7">Integrase arm-type DNA-binding domain-containing protein</fullName>
    </submittedName>
</protein>
<dbReference type="InterPro" id="IPR038488">
    <property type="entry name" value="Integrase_DNA-bd_sf"/>
</dbReference>
<dbReference type="InterPro" id="IPR050808">
    <property type="entry name" value="Phage_Integrase"/>
</dbReference>
<dbReference type="SUPFAM" id="SSF56349">
    <property type="entry name" value="DNA breaking-rejoining enzymes"/>
    <property type="match status" value="1"/>
</dbReference>
<organism evidence="7 8">
    <name type="scientific">Qipengyuania pacifica</name>
    <dbReference type="NCBI Taxonomy" id="2860199"/>
    <lineage>
        <taxon>Bacteria</taxon>
        <taxon>Pseudomonadati</taxon>
        <taxon>Pseudomonadota</taxon>
        <taxon>Alphaproteobacteria</taxon>
        <taxon>Sphingomonadales</taxon>
        <taxon>Erythrobacteraceae</taxon>
        <taxon>Qipengyuania</taxon>
    </lineage>
</organism>
<dbReference type="InterPro" id="IPR053876">
    <property type="entry name" value="Phage_int_M"/>
</dbReference>
<dbReference type="PANTHER" id="PTHR30629:SF2">
    <property type="entry name" value="PROPHAGE INTEGRASE INTS-RELATED"/>
    <property type="match status" value="1"/>
</dbReference>
<dbReference type="InterPro" id="IPR010998">
    <property type="entry name" value="Integrase_recombinase_N"/>
</dbReference>
<dbReference type="EMBL" id="JAIGNQ010000004">
    <property type="protein sequence ID" value="MBX7489752.1"/>
    <property type="molecule type" value="Genomic_DNA"/>
</dbReference>
<dbReference type="PROSITE" id="PS51898">
    <property type="entry name" value="TYR_RECOMBINASE"/>
    <property type="match status" value="1"/>
</dbReference>
<dbReference type="RefSeq" id="WP_221598823.1">
    <property type="nucleotide sequence ID" value="NZ_JAIGNQ010000004.1"/>
</dbReference>
<dbReference type="Pfam" id="PF13356">
    <property type="entry name" value="Arm-DNA-bind_3"/>
    <property type="match status" value="1"/>
</dbReference>
<dbReference type="InterPro" id="IPR011010">
    <property type="entry name" value="DNA_brk_join_enz"/>
</dbReference>
<keyword evidence="2" id="KW-0229">DNA integration</keyword>
<evidence type="ECO:0000259" key="5">
    <source>
        <dbReference type="PROSITE" id="PS51898"/>
    </source>
</evidence>
<evidence type="ECO:0000313" key="7">
    <source>
        <dbReference type="EMBL" id="MBX7489752.1"/>
    </source>
</evidence>
<dbReference type="PROSITE" id="PS51900">
    <property type="entry name" value="CB"/>
    <property type="match status" value="1"/>
</dbReference>
<evidence type="ECO:0000259" key="6">
    <source>
        <dbReference type="PROSITE" id="PS51900"/>
    </source>
</evidence>
<keyword evidence="3 4" id="KW-0238">DNA-binding</keyword>
<evidence type="ECO:0000313" key="8">
    <source>
        <dbReference type="Proteomes" id="UP000776651"/>
    </source>
</evidence>
<evidence type="ECO:0000256" key="4">
    <source>
        <dbReference type="PROSITE-ProRule" id="PRU01248"/>
    </source>
</evidence>
<dbReference type="PANTHER" id="PTHR30629">
    <property type="entry name" value="PROPHAGE INTEGRASE"/>
    <property type="match status" value="1"/>
</dbReference>